<feature type="chain" id="PRO_5044024730" evidence="7">
    <location>
        <begin position="20"/>
        <end position="255"/>
    </location>
</feature>
<dbReference type="InterPro" id="IPR045860">
    <property type="entry name" value="Snake_toxin-like_sf"/>
</dbReference>
<keyword evidence="3" id="KW-0964">Secreted</keyword>
<feature type="signal peptide" evidence="7">
    <location>
        <begin position="1"/>
        <end position="19"/>
    </location>
</feature>
<dbReference type="CDD" id="cd23588">
    <property type="entry name" value="TFP_LU_ECD_PLIG"/>
    <property type="match status" value="1"/>
</dbReference>
<feature type="region of interest" description="Disordered" evidence="6">
    <location>
        <begin position="25"/>
        <end position="55"/>
    </location>
</feature>
<evidence type="ECO:0000256" key="2">
    <source>
        <dbReference type="ARBA" id="ARBA00006570"/>
    </source>
</evidence>
<dbReference type="PANTHER" id="PTHR20914">
    <property type="entry name" value="LY6/PLAUR DOMAIN-CONTAINING PROTEIN 8"/>
    <property type="match status" value="1"/>
</dbReference>
<feature type="domain" description="Phospholipase A2 inhibitor N-terminal" evidence="9">
    <location>
        <begin position="64"/>
        <end position="144"/>
    </location>
</feature>
<dbReference type="AlphaFoldDB" id="A0AAW1AY90"/>
<evidence type="ECO:0000256" key="5">
    <source>
        <dbReference type="ARBA" id="ARBA00023157"/>
    </source>
</evidence>
<proteinExistence type="inferred from homology"/>
<dbReference type="GO" id="GO:0005576">
    <property type="term" value="C:extracellular region"/>
    <property type="evidence" value="ECO:0007669"/>
    <property type="project" value="UniProtKB-SubCell"/>
</dbReference>
<keyword evidence="4 10" id="KW-0593">Phospholipase A2 inhibitor</keyword>
<keyword evidence="11" id="KW-1185">Reference proteome</keyword>
<accession>A0AAW1AY90</accession>
<keyword evidence="7" id="KW-0732">Signal</keyword>
<dbReference type="CDD" id="cd23572">
    <property type="entry name" value="TFP_LU_ECD_PINLYP_rpt2"/>
    <property type="match status" value="1"/>
</dbReference>
<evidence type="ECO:0000313" key="11">
    <source>
        <dbReference type="Proteomes" id="UP001474421"/>
    </source>
</evidence>
<evidence type="ECO:0000256" key="6">
    <source>
        <dbReference type="SAM" id="MobiDB-lite"/>
    </source>
</evidence>
<dbReference type="Gene3D" id="2.10.60.10">
    <property type="entry name" value="CD59"/>
    <property type="match status" value="2"/>
</dbReference>
<protein>
    <submittedName>
        <fullName evidence="10">Phospholipase A2 inhibitor and Ly6/PLAUR domain-containing protein-like</fullName>
    </submittedName>
</protein>
<dbReference type="InterPro" id="IPR050918">
    <property type="entry name" value="CNF-like_PLA2_Inhibitor"/>
</dbReference>
<reference evidence="10 11" key="1">
    <citation type="journal article" date="2024" name="Proc. Natl. Acad. Sci. U.S.A.">
        <title>The genetic regulatory architecture and epigenomic basis for age-related changes in rattlesnake venom.</title>
        <authorList>
            <person name="Hogan M.P."/>
            <person name="Holding M.L."/>
            <person name="Nystrom G.S."/>
            <person name="Colston T.J."/>
            <person name="Bartlett D.A."/>
            <person name="Mason A.J."/>
            <person name="Ellsworth S.A."/>
            <person name="Rautsaw R.M."/>
            <person name="Lawrence K.C."/>
            <person name="Strickland J.L."/>
            <person name="He B."/>
            <person name="Fraser P."/>
            <person name="Margres M.J."/>
            <person name="Gilbert D.M."/>
            <person name="Gibbs H.L."/>
            <person name="Parkinson C.L."/>
            <person name="Rokyta D.R."/>
        </authorList>
    </citation>
    <scope>NUCLEOTIDE SEQUENCE [LARGE SCALE GENOMIC DNA]</scope>
    <source>
        <strain evidence="10">DRR0105</strain>
    </source>
</reference>
<evidence type="ECO:0000259" key="9">
    <source>
        <dbReference type="Pfam" id="PF02988"/>
    </source>
</evidence>
<organism evidence="10 11">
    <name type="scientific">Crotalus adamanteus</name>
    <name type="common">Eastern diamondback rattlesnake</name>
    <dbReference type="NCBI Taxonomy" id="8729"/>
    <lineage>
        <taxon>Eukaryota</taxon>
        <taxon>Metazoa</taxon>
        <taxon>Chordata</taxon>
        <taxon>Craniata</taxon>
        <taxon>Vertebrata</taxon>
        <taxon>Euteleostomi</taxon>
        <taxon>Lepidosauria</taxon>
        <taxon>Squamata</taxon>
        <taxon>Bifurcata</taxon>
        <taxon>Unidentata</taxon>
        <taxon>Episquamata</taxon>
        <taxon>Toxicofera</taxon>
        <taxon>Serpentes</taxon>
        <taxon>Colubroidea</taxon>
        <taxon>Viperidae</taxon>
        <taxon>Crotalinae</taxon>
        <taxon>Crotalus</taxon>
    </lineage>
</organism>
<dbReference type="InterPro" id="IPR004126">
    <property type="entry name" value="PLipase_A2_inh_N"/>
</dbReference>
<comment type="caution">
    <text evidence="10">The sequence shown here is derived from an EMBL/GenBank/DDBJ whole genome shotgun (WGS) entry which is preliminary data.</text>
</comment>
<comment type="subcellular location">
    <subcellularLocation>
        <location evidence="1">Secreted</location>
    </subcellularLocation>
</comment>
<dbReference type="SUPFAM" id="SSF57302">
    <property type="entry name" value="Snake toxin-like"/>
    <property type="match status" value="2"/>
</dbReference>
<evidence type="ECO:0000256" key="1">
    <source>
        <dbReference type="ARBA" id="ARBA00004613"/>
    </source>
</evidence>
<sequence>MKVLLTLFSLSVLLSPACFQTQENTRNKKLPDPSTSVERELKPHTQESKDAEPTIHPSVGASLECEMCFGTGNSCLSEKERCELNEDICFIELTESSKGETTMSIIEKGCYFSENCTSASVLVTFGQGKFIRRSTLCCLGEECKEDSLPWPPINMTANGKHCPACYSEFEPCPKETVKCTGAENYCLDLAGHKYPDKRITLKGCTTAPICNVLLSGKVNLFDTDTVNCQPANQVSQLTGCLLLSLSGLLLMKVLL</sequence>
<comment type="similarity">
    <text evidence="2">Belongs to the CNF-like-inhibitor family.</text>
</comment>
<dbReference type="Pfam" id="PF02988">
    <property type="entry name" value="PLA2_inh"/>
    <property type="match status" value="1"/>
</dbReference>
<keyword evidence="5" id="KW-1015">Disulfide bond</keyword>
<evidence type="ECO:0000313" key="10">
    <source>
        <dbReference type="EMBL" id="KAK9394465.1"/>
    </source>
</evidence>
<evidence type="ECO:0000259" key="8">
    <source>
        <dbReference type="Pfam" id="PF00021"/>
    </source>
</evidence>
<dbReference type="GO" id="GO:0019834">
    <property type="term" value="F:phospholipase A2 inhibitor activity"/>
    <property type="evidence" value="ECO:0007669"/>
    <property type="project" value="UniProtKB-KW"/>
</dbReference>
<evidence type="ECO:0000256" key="4">
    <source>
        <dbReference type="ARBA" id="ARBA00023005"/>
    </source>
</evidence>
<gene>
    <name evidence="10" type="ORF">NXF25_014993</name>
</gene>
<feature type="compositionally biased region" description="Basic and acidic residues" evidence="6">
    <location>
        <begin position="25"/>
        <end position="53"/>
    </location>
</feature>
<dbReference type="Pfam" id="PF00021">
    <property type="entry name" value="UPAR_LY6"/>
    <property type="match status" value="1"/>
</dbReference>
<evidence type="ECO:0000256" key="7">
    <source>
        <dbReference type="SAM" id="SignalP"/>
    </source>
</evidence>
<evidence type="ECO:0000256" key="3">
    <source>
        <dbReference type="ARBA" id="ARBA00022525"/>
    </source>
</evidence>
<dbReference type="PANTHER" id="PTHR20914:SF30">
    <property type="entry name" value="LY6_PLAUR DOMAIN CONTAINING 9"/>
    <property type="match status" value="1"/>
</dbReference>
<dbReference type="EMBL" id="JAOTOJ010000011">
    <property type="protein sequence ID" value="KAK9394465.1"/>
    <property type="molecule type" value="Genomic_DNA"/>
</dbReference>
<dbReference type="Proteomes" id="UP001474421">
    <property type="component" value="Unassembled WGS sequence"/>
</dbReference>
<name>A0AAW1AY90_CROAD</name>
<dbReference type="InterPro" id="IPR016054">
    <property type="entry name" value="LY6_UPA_recep-like"/>
</dbReference>
<feature type="domain" description="UPAR/Ly6" evidence="8">
    <location>
        <begin position="159"/>
        <end position="229"/>
    </location>
</feature>